<evidence type="ECO:0000313" key="1">
    <source>
        <dbReference type="EMBL" id="KAF7262901.1"/>
    </source>
</evidence>
<dbReference type="EMBL" id="JAACXV010023652">
    <property type="protein sequence ID" value="KAF7262901.1"/>
    <property type="molecule type" value="Genomic_DNA"/>
</dbReference>
<evidence type="ECO:0000313" key="2">
    <source>
        <dbReference type="EMBL" id="KAF7262903.1"/>
    </source>
</evidence>
<reference evidence="1" key="1">
    <citation type="submission" date="2020-08" db="EMBL/GenBank/DDBJ databases">
        <title>Genome sequencing and assembly of the red palm weevil Rhynchophorus ferrugineus.</title>
        <authorList>
            <person name="Dias G.B."/>
            <person name="Bergman C.M."/>
            <person name="Manee M."/>
        </authorList>
    </citation>
    <scope>NUCLEOTIDE SEQUENCE</scope>
    <source>
        <strain evidence="1">AA-2017</strain>
        <tissue evidence="1">Whole larva</tissue>
    </source>
</reference>
<dbReference type="EMBL" id="JAACXV010023650">
    <property type="protein sequence ID" value="KAF7262903.1"/>
    <property type="molecule type" value="Genomic_DNA"/>
</dbReference>
<proteinExistence type="predicted"/>
<name>A0A834LWV8_RHYFE</name>
<organism evidence="1 3">
    <name type="scientific">Rhynchophorus ferrugineus</name>
    <name type="common">Red palm weevil</name>
    <name type="synonym">Curculio ferrugineus</name>
    <dbReference type="NCBI Taxonomy" id="354439"/>
    <lineage>
        <taxon>Eukaryota</taxon>
        <taxon>Metazoa</taxon>
        <taxon>Ecdysozoa</taxon>
        <taxon>Arthropoda</taxon>
        <taxon>Hexapoda</taxon>
        <taxon>Insecta</taxon>
        <taxon>Pterygota</taxon>
        <taxon>Neoptera</taxon>
        <taxon>Endopterygota</taxon>
        <taxon>Coleoptera</taxon>
        <taxon>Polyphaga</taxon>
        <taxon>Cucujiformia</taxon>
        <taxon>Curculionidae</taxon>
        <taxon>Dryophthorinae</taxon>
        <taxon>Rhynchophorus</taxon>
    </lineage>
</organism>
<dbReference type="Proteomes" id="UP000625711">
    <property type="component" value="Unassembled WGS sequence"/>
</dbReference>
<protein>
    <submittedName>
        <fullName evidence="1">Uncharacterized protein</fullName>
    </submittedName>
</protein>
<accession>A0A834LWV8</accession>
<dbReference type="AlphaFoldDB" id="A0A834LWV8"/>
<gene>
    <name evidence="2" type="ORF">GWI33_003863</name>
    <name evidence="1" type="ORF">GWI33_003865</name>
</gene>
<sequence>QRESAQRDAERERRLRVDSEARAKQALQEAARYRSRLKLLTQEFAR</sequence>
<feature type="non-terminal residue" evidence="1">
    <location>
        <position position="1"/>
    </location>
</feature>
<evidence type="ECO:0000313" key="3">
    <source>
        <dbReference type="Proteomes" id="UP000625711"/>
    </source>
</evidence>
<keyword evidence="3" id="KW-1185">Reference proteome</keyword>
<comment type="caution">
    <text evidence="1">The sequence shown here is derived from an EMBL/GenBank/DDBJ whole genome shotgun (WGS) entry which is preliminary data.</text>
</comment>